<keyword evidence="2" id="KW-0489">Methyltransferase</keyword>
<dbReference type="PANTHER" id="PTHR43667">
    <property type="entry name" value="CYCLOPROPANE-FATTY-ACYL-PHOSPHOLIPID SYNTHASE"/>
    <property type="match status" value="1"/>
</dbReference>
<dbReference type="PANTHER" id="PTHR43667:SF1">
    <property type="entry name" value="CYCLOPROPANE-FATTY-ACYL-PHOSPHOLIPID SYNTHASE"/>
    <property type="match status" value="1"/>
</dbReference>
<dbReference type="InterPro" id="IPR050723">
    <property type="entry name" value="CFA/CMAS"/>
</dbReference>
<reference evidence="7 8" key="1">
    <citation type="submission" date="2006-06" db="EMBL/GenBank/DDBJ databases">
        <authorList>
            <person name="Moran M.A."/>
            <person name="Ferriera S."/>
            <person name="Johnson J."/>
            <person name="Kravitz S."/>
            <person name="Beeson K."/>
            <person name="Sutton G."/>
            <person name="Rogers Y.-H."/>
            <person name="Friedman R."/>
            <person name="Frazier M."/>
            <person name="Venter J.C."/>
        </authorList>
    </citation>
    <scope>NUCLEOTIDE SEQUENCE [LARGE SCALE GENOMIC DNA]</scope>
    <source>
        <strain evidence="7 8">E-37</strain>
    </source>
</reference>
<dbReference type="GO" id="GO:0032259">
    <property type="term" value="P:methylation"/>
    <property type="evidence" value="ECO:0007669"/>
    <property type="project" value="UniProtKB-KW"/>
</dbReference>
<dbReference type="GO" id="GO:0008168">
    <property type="term" value="F:methyltransferase activity"/>
    <property type="evidence" value="ECO:0007669"/>
    <property type="project" value="UniProtKB-KW"/>
</dbReference>
<proteinExistence type="inferred from homology"/>
<dbReference type="InterPro" id="IPR029063">
    <property type="entry name" value="SAM-dependent_MTases_sf"/>
</dbReference>
<evidence type="ECO:0000256" key="5">
    <source>
        <dbReference type="ARBA" id="ARBA00023098"/>
    </source>
</evidence>
<dbReference type="CDD" id="cd02440">
    <property type="entry name" value="AdoMet_MTases"/>
    <property type="match status" value="1"/>
</dbReference>
<dbReference type="Proteomes" id="UP000005713">
    <property type="component" value="Unassembled WGS sequence"/>
</dbReference>
<evidence type="ECO:0000256" key="2">
    <source>
        <dbReference type="ARBA" id="ARBA00022603"/>
    </source>
</evidence>
<dbReference type="InterPro" id="IPR057206">
    <property type="entry name" value="DUF7884"/>
</dbReference>
<dbReference type="Gene3D" id="3.40.50.150">
    <property type="entry name" value="Vaccinia Virus protein VP39"/>
    <property type="match status" value="1"/>
</dbReference>
<evidence type="ECO:0000259" key="6">
    <source>
        <dbReference type="Pfam" id="PF25371"/>
    </source>
</evidence>
<comment type="similarity">
    <text evidence="1">Belongs to the CFA/CMAS family.</text>
</comment>
<dbReference type="PIRSF" id="PIRSF003085">
    <property type="entry name" value="CMAS"/>
    <property type="match status" value="1"/>
</dbReference>
<dbReference type="eggNOG" id="COG2230">
    <property type="taxonomic scope" value="Bacteria"/>
</dbReference>
<protein>
    <submittedName>
        <fullName evidence="7">Cyclopropane-fatty-acyl-phospholipid synthase</fullName>
    </submittedName>
</protein>
<evidence type="ECO:0000256" key="4">
    <source>
        <dbReference type="ARBA" id="ARBA00022691"/>
    </source>
</evidence>
<keyword evidence="3" id="KW-0808">Transferase</keyword>
<dbReference type="Pfam" id="PF25371">
    <property type="entry name" value="DUF7884"/>
    <property type="match status" value="1"/>
</dbReference>
<keyword evidence="8" id="KW-1185">Reference proteome</keyword>
<evidence type="ECO:0000256" key="3">
    <source>
        <dbReference type="ARBA" id="ARBA00022679"/>
    </source>
</evidence>
<accession>A3KAD2</accession>
<keyword evidence="4" id="KW-0949">S-adenosyl-L-methionine</keyword>
<gene>
    <name evidence="7" type="ORF">SSE37_15903</name>
</gene>
<keyword evidence="5" id="KW-0443">Lipid metabolism</keyword>
<evidence type="ECO:0000313" key="8">
    <source>
        <dbReference type="Proteomes" id="UP000005713"/>
    </source>
</evidence>
<feature type="domain" description="DUF7884" evidence="6">
    <location>
        <begin position="10"/>
        <end position="72"/>
    </location>
</feature>
<dbReference type="Pfam" id="PF02353">
    <property type="entry name" value="CMAS"/>
    <property type="match status" value="1"/>
</dbReference>
<evidence type="ECO:0000313" key="7">
    <source>
        <dbReference type="EMBL" id="EBA05923.1"/>
    </source>
</evidence>
<comment type="caution">
    <text evidence="7">The sequence shown here is derived from an EMBL/GenBank/DDBJ whole genome shotgun (WGS) entry which is preliminary data.</text>
</comment>
<dbReference type="SUPFAM" id="SSF53335">
    <property type="entry name" value="S-adenosyl-L-methionine-dependent methyltransferases"/>
    <property type="match status" value="1"/>
</dbReference>
<evidence type="ECO:0000256" key="1">
    <source>
        <dbReference type="ARBA" id="ARBA00010815"/>
    </source>
</evidence>
<dbReference type="AlphaFoldDB" id="A3KAD2"/>
<dbReference type="GO" id="GO:0008610">
    <property type="term" value="P:lipid biosynthetic process"/>
    <property type="evidence" value="ECO:0007669"/>
    <property type="project" value="InterPro"/>
</dbReference>
<name>A3KAD2_SAGS3</name>
<sequence>MLKRMILRGRLRVTGPDDQTGTYGQGSPEILVHITSDESIRRLVAQPALALGECYMDGTLRIDGDDLTGFMTLLLENESYNRMPGWYMGALKARTALRGVIQRNNPLKSKRNVAHHYDISDDLYALFLDRDMQYSCAYWPRPDMTLDEAQDAKKAHIAAKLRIEPGMRVLDIGCGWGGLGLTLARDHGARVTGVTLSENQLATAQARARAEGLEDVTDFRLLDYRKLDETFDRVVSVGMLEHVGAPHFDEYFAKVADLMGADGIALIHSIVKSGPPRANNPWIDRYIFPGSYAPSASEVYGAIEKAWLFQSDDEALRLHYAKTLHAWRERLDAQADRIEAMFDTRFVRMFRFYLTSMEVSFRIGTLHVQQWQLAKRMDAVPITRDYLYVPEAEEHRLAAE</sequence>
<organism evidence="7 8">
    <name type="scientific">Sagittula stellata (strain ATCC 700073 / DSM 11524 / E-37)</name>
    <dbReference type="NCBI Taxonomy" id="388399"/>
    <lineage>
        <taxon>Bacteria</taxon>
        <taxon>Pseudomonadati</taxon>
        <taxon>Pseudomonadota</taxon>
        <taxon>Alphaproteobacteria</taxon>
        <taxon>Rhodobacterales</taxon>
        <taxon>Roseobacteraceae</taxon>
        <taxon>Sagittula</taxon>
    </lineage>
</organism>
<dbReference type="EMBL" id="AAYA01000021">
    <property type="protein sequence ID" value="EBA05923.1"/>
    <property type="molecule type" value="Genomic_DNA"/>
</dbReference>
<dbReference type="InterPro" id="IPR003333">
    <property type="entry name" value="CMAS"/>
</dbReference>